<protein>
    <submittedName>
        <fullName evidence="1">Uncharacterized protein</fullName>
    </submittedName>
</protein>
<evidence type="ECO:0000313" key="2">
    <source>
        <dbReference type="Proteomes" id="UP000290288"/>
    </source>
</evidence>
<dbReference type="Proteomes" id="UP000290288">
    <property type="component" value="Unassembled WGS sequence"/>
</dbReference>
<accession>A0A4Q2DWZ5</accession>
<gene>
    <name evidence="1" type="ORF">EST38_g1462</name>
</gene>
<sequence length="429" mass="48449">MNKVNPALDKAFELLTAFLKEPTASYPCVTSLTCAFELISQEWEATASEARRLKMARSRPQLLRAAIRFMTLDLSSAERVEILKALTKCENCYLCRVSPLRDGCPGAGEEPMDHVFHCVIYPAVSITIQLLTCVLSGLTQNKFRNPKEDTTARKPDVQPWPLCPEDLLPNGLKTSVKALEFWAKPEYTDEIDAISTVLKFAGALANFYPPFGRELLQPPYTLIVKIPIQHMEDCINGTVTRGSVALFFEIDPVLARSDRDEWVKLLLANRDLLLSAFERLASHVSTFPPSELETRDPTLTLLKGYLEMLKSEAIVDQRTGKISFNPAHLVEFKKGQDKYHDLGSSYLGLAQCQKEAWKHPEYPHKDACIMVCLLRKLLGPDTWSQLWTPGSDSKKFEDACLAKKIDREFVKYVGERVMFLSSMKARLRA</sequence>
<proteinExistence type="predicted"/>
<dbReference type="EMBL" id="SDEE01000020">
    <property type="protein sequence ID" value="RXW24381.1"/>
    <property type="molecule type" value="Genomic_DNA"/>
</dbReference>
<evidence type="ECO:0000313" key="1">
    <source>
        <dbReference type="EMBL" id="RXW24381.1"/>
    </source>
</evidence>
<dbReference type="STRING" id="2316362.A0A4Q2DWZ5"/>
<name>A0A4Q2DWZ5_9AGAR</name>
<dbReference type="OrthoDB" id="3270372at2759"/>
<dbReference type="AlphaFoldDB" id="A0A4Q2DWZ5"/>
<comment type="caution">
    <text evidence="1">The sequence shown here is derived from an EMBL/GenBank/DDBJ whole genome shotgun (WGS) entry which is preliminary data.</text>
</comment>
<reference evidence="1 2" key="1">
    <citation type="submission" date="2019-01" db="EMBL/GenBank/DDBJ databases">
        <title>Draft genome sequence of Psathyrella aberdarensis IHI B618.</title>
        <authorList>
            <person name="Buettner E."/>
            <person name="Kellner H."/>
        </authorList>
    </citation>
    <scope>NUCLEOTIDE SEQUENCE [LARGE SCALE GENOMIC DNA]</scope>
    <source>
        <strain evidence="1 2">IHI B618</strain>
    </source>
</reference>
<organism evidence="1 2">
    <name type="scientific">Candolleomyces aberdarensis</name>
    <dbReference type="NCBI Taxonomy" id="2316362"/>
    <lineage>
        <taxon>Eukaryota</taxon>
        <taxon>Fungi</taxon>
        <taxon>Dikarya</taxon>
        <taxon>Basidiomycota</taxon>
        <taxon>Agaricomycotina</taxon>
        <taxon>Agaricomycetes</taxon>
        <taxon>Agaricomycetidae</taxon>
        <taxon>Agaricales</taxon>
        <taxon>Agaricineae</taxon>
        <taxon>Psathyrellaceae</taxon>
        <taxon>Candolleomyces</taxon>
    </lineage>
</organism>
<keyword evidence="2" id="KW-1185">Reference proteome</keyword>